<dbReference type="OrthoDB" id="3458412at2759"/>
<dbReference type="EMBL" id="FJOG01000068">
    <property type="protein sequence ID" value="CZR69263.1"/>
    <property type="molecule type" value="Genomic_DNA"/>
</dbReference>
<gene>
    <name evidence="1" type="ORF">PAC_19163</name>
</gene>
<name>A0A1L7XW50_9HELO</name>
<dbReference type="AlphaFoldDB" id="A0A1L7XW50"/>
<accession>A0A1L7XW50</accession>
<reference evidence="1 2" key="1">
    <citation type="submission" date="2016-03" db="EMBL/GenBank/DDBJ databases">
        <authorList>
            <person name="Ploux O."/>
        </authorList>
    </citation>
    <scope>NUCLEOTIDE SEQUENCE [LARGE SCALE GENOMIC DNA]</scope>
    <source>
        <strain evidence="1 2">UAMH 11012</strain>
    </source>
</reference>
<keyword evidence="2" id="KW-1185">Reference proteome</keyword>
<protein>
    <submittedName>
        <fullName evidence="1">Uncharacterized protein</fullName>
    </submittedName>
</protein>
<dbReference type="Proteomes" id="UP000184330">
    <property type="component" value="Unassembled WGS sequence"/>
</dbReference>
<organism evidence="1 2">
    <name type="scientific">Phialocephala subalpina</name>
    <dbReference type="NCBI Taxonomy" id="576137"/>
    <lineage>
        <taxon>Eukaryota</taxon>
        <taxon>Fungi</taxon>
        <taxon>Dikarya</taxon>
        <taxon>Ascomycota</taxon>
        <taxon>Pezizomycotina</taxon>
        <taxon>Leotiomycetes</taxon>
        <taxon>Helotiales</taxon>
        <taxon>Mollisiaceae</taxon>
        <taxon>Phialocephala</taxon>
        <taxon>Phialocephala fortinii species complex</taxon>
    </lineage>
</organism>
<proteinExistence type="predicted"/>
<sequence length="142" mass="14777">MLPPTKLDVPAGTKAIYMTALSLFNDTSVASVSWTMDAATFGADFVGPSASYVLGDKVFGQSIITIDGDLPKALSVSMDFNDTLAHQHSMSSPVTKKVGPGGIATQVQISGYAYGDRKHEKPTTVTIVFQGTSRGLGSASSS</sequence>
<evidence type="ECO:0000313" key="2">
    <source>
        <dbReference type="Proteomes" id="UP000184330"/>
    </source>
</evidence>
<evidence type="ECO:0000313" key="1">
    <source>
        <dbReference type="EMBL" id="CZR69263.1"/>
    </source>
</evidence>